<organism evidence="2">
    <name type="scientific">Opuntia streptacantha</name>
    <name type="common">Prickly pear cactus</name>
    <name type="synonym">Opuntia cardona</name>
    <dbReference type="NCBI Taxonomy" id="393608"/>
    <lineage>
        <taxon>Eukaryota</taxon>
        <taxon>Viridiplantae</taxon>
        <taxon>Streptophyta</taxon>
        <taxon>Embryophyta</taxon>
        <taxon>Tracheophyta</taxon>
        <taxon>Spermatophyta</taxon>
        <taxon>Magnoliopsida</taxon>
        <taxon>eudicotyledons</taxon>
        <taxon>Gunneridae</taxon>
        <taxon>Pentapetalae</taxon>
        <taxon>Caryophyllales</taxon>
        <taxon>Cactineae</taxon>
        <taxon>Cactaceae</taxon>
        <taxon>Opuntioideae</taxon>
        <taxon>Opuntia</taxon>
    </lineage>
</organism>
<evidence type="ECO:0000313" key="2">
    <source>
        <dbReference type="EMBL" id="MBA4679676.1"/>
    </source>
</evidence>
<feature type="region of interest" description="Disordered" evidence="1">
    <location>
        <begin position="1"/>
        <end position="27"/>
    </location>
</feature>
<reference evidence="2" key="1">
    <citation type="journal article" date="2013" name="J. Plant Res.">
        <title>Effect of fungi and light on seed germination of three Opuntia species from semiarid lands of central Mexico.</title>
        <authorList>
            <person name="Delgado-Sanchez P."/>
            <person name="Jimenez-Bremont J.F."/>
            <person name="Guerrero-Gonzalez Mde L."/>
            <person name="Flores J."/>
        </authorList>
    </citation>
    <scope>NUCLEOTIDE SEQUENCE</scope>
    <source>
        <tissue evidence="2">Cladode</tissue>
    </source>
</reference>
<feature type="region of interest" description="Disordered" evidence="1">
    <location>
        <begin position="54"/>
        <end position="99"/>
    </location>
</feature>
<dbReference type="EMBL" id="GISG01284175">
    <property type="protein sequence ID" value="MBA4679676.1"/>
    <property type="molecule type" value="Transcribed_RNA"/>
</dbReference>
<sequence>MYRRDRGNSVHWSSCENQKGSRDQSCKDCTAGNSVKHWCWERQSQHEISVHSCPSKKKGARHNCFASDRKTEEEAKEASVKKETAEPKASGQCRRANSA</sequence>
<feature type="compositionally biased region" description="Basic and acidic residues" evidence="1">
    <location>
        <begin position="67"/>
        <end position="86"/>
    </location>
</feature>
<dbReference type="AlphaFoldDB" id="A0A7C9AZU5"/>
<reference evidence="2" key="2">
    <citation type="submission" date="2020-07" db="EMBL/GenBank/DDBJ databases">
        <authorList>
            <person name="Vera ALvarez R."/>
            <person name="Arias-Moreno D.M."/>
            <person name="Jimenez-Jacinto V."/>
            <person name="Jimenez-Bremont J.F."/>
            <person name="Swaminathan K."/>
            <person name="Moose S.P."/>
            <person name="Guerrero-Gonzalez M.L."/>
            <person name="Marino-Ramirez L."/>
            <person name="Landsman D."/>
            <person name="Rodriguez-Kessler M."/>
            <person name="Delgado-Sanchez P."/>
        </authorList>
    </citation>
    <scope>NUCLEOTIDE SEQUENCE</scope>
    <source>
        <tissue evidence="2">Cladode</tissue>
    </source>
</reference>
<proteinExistence type="predicted"/>
<evidence type="ECO:0000256" key="1">
    <source>
        <dbReference type="SAM" id="MobiDB-lite"/>
    </source>
</evidence>
<name>A0A7C9AZU5_OPUST</name>
<accession>A0A7C9AZU5</accession>
<protein>
    <submittedName>
        <fullName evidence="2">Uncharacterized protein</fullName>
    </submittedName>
</protein>